<dbReference type="Proteomes" id="UP000076023">
    <property type="component" value="Unassembled WGS sequence"/>
</dbReference>
<evidence type="ECO:0000259" key="3">
    <source>
        <dbReference type="SMART" id="SM01119"/>
    </source>
</evidence>
<dbReference type="STRING" id="690879.TSACC_21180"/>
<feature type="domain" description="D-serine dehydratase-like" evidence="3">
    <location>
        <begin position="253"/>
        <end position="344"/>
    </location>
</feature>
<keyword evidence="5" id="KW-1185">Reference proteome</keyword>
<accession>A0A146G7T0</accession>
<dbReference type="PANTHER" id="PTHR28004:SF2">
    <property type="entry name" value="D-SERINE DEHYDRATASE"/>
    <property type="match status" value="1"/>
</dbReference>
<proteinExistence type="inferred from homology"/>
<organism evidence="4 5">
    <name type="scientific">Terrimicrobium sacchariphilum</name>
    <dbReference type="NCBI Taxonomy" id="690879"/>
    <lineage>
        <taxon>Bacteria</taxon>
        <taxon>Pseudomonadati</taxon>
        <taxon>Verrucomicrobiota</taxon>
        <taxon>Terrimicrobiia</taxon>
        <taxon>Terrimicrobiales</taxon>
        <taxon>Terrimicrobiaceae</taxon>
        <taxon>Terrimicrobium</taxon>
    </lineage>
</organism>
<dbReference type="InterPro" id="IPR026956">
    <property type="entry name" value="D-ser_dehydrat-like_dom"/>
</dbReference>
<dbReference type="SUPFAM" id="SSF51419">
    <property type="entry name" value="PLP-binding barrel"/>
    <property type="match status" value="1"/>
</dbReference>
<dbReference type="InParanoid" id="A0A146G7T0"/>
<dbReference type="Pfam" id="PF01168">
    <property type="entry name" value="Ala_racemase_N"/>
    <property type="match status" value="1"/>
</dbReference>
<comment type="similarity">
    <text evidence="1">Belongs to the DSD1 family.</text>
</comment>
<gene>
    <name evidence="4" type="ORF">TSACC_21180</name>
</gene>
<sequence>MQSPDAIPSPALIVDLDRLDRNISSMQAACDAAGVELWPHIKTHKSVAVLKKQLAAGAKGATCAKLGEAEAMLPSGVRRIFIAYSLADVSKARRLRELAGMLDELILAVTSEAHLEVLEKVLEAAGISVPVLMAVDTGLLREGVRTPVAAGELADRIRSSRRMKLAGLYTHEGHAYQARTPQQVELLVRAAEDSLEAARDEIGEDIPIWPGCSVTATEFLKRFPVKAVRPGAYVFGDLNLAEGPGGMTFDDVALHVLATVVDRPEPDLALIDAGSKVFSSDKYSGNITARAVDREDVNVTRLSEEHGFVTGRGVSNLRVGDRHLFIPAHVCPVVNLADRVHVVRGGEVVDVWPVDARGRSD</sequence>
<keyword evidence="2" id="KW-0456">Lyase</keyword>
<evidence type="ECO:0000256" key="1">
    <source>
        <dbReference type="ARBA" id="ARBA00005323"/>
    </source>
</evidence>
<reference evidence="5" key="1">
    <citation type="journal article" date="2017" name="Genome Announc.">
        <title>Draft Genome Sequence of Terrimicrobium sacchariphilum NM-5T, a Facultative Anaerobic Soil Bacterium of the Class Spartobacteria.</title>
        <authorList>
            <person name="Qiu Y.L."/>
            <person name="Tourlousse D.M."/>
            <person name="Matsuura N."/>
            <person name="Ohashi A."/>
            <person name="Sekiguchi Y."/>
        </authorList>
    </citation>
    <scope>NUCLEOTIDE SEQUENCE [LARGE SCALE GENOMIC DNA]</scope>
    <source>
        <strain evidence="5">NM-5</strain>
    </source>
</reference>
<protein>
    <submittedName>
        <fullName evidence="4">D-serine deaminase, pyridoxal phosphate-dependent</fullName>
    </submittedName>
</protein>
<evidence type="ECO:0000313" key="5">
    <source>
        <dbReference type="Proteomes" id="UP000076023"/>
    </source>
</evidence>
<dbReference type="InterPro" id="IPR001608">
    <property type="entry name" value="Ala_racemase_N"/>
</dbReference>
<dbReference type="RefSeq" id="WP_075078590.1">
    <property type="nucleotide sequence ID" value="NZ_BDCO01000002.1"/>
</dbReference>
<comment type="caution">
    <text evidence="4">The sequence shown here is derived from an EMBL/GenBank/DDBJ whole genome shotgun (WGS) entry which is preliminary data.</text>
</comment>
<dbReference type="GO" id="GO:0036088">
    <property type="term" value="P:D-serine catabolic process"/>
    <property type="evidence" value="ECO:0007669"/>
    <property type="project" value="TreeGrafter"/>
</dbReference>
<dbReference type="InterPro" id="IPR051466">
    <property type="entry name" value="D-amino_acid_metab_enzyme"/>
</dbReference>
<dbReference type="AlphaFoldDB" id="A0A146G7T0"/>
<dbReference type="Gene3D" id="2.40.37.20">
    <property type="entry name" value="D-serine dehydratase-like domain"/>
    <property type="match status" value="1"/>
</dbReference>
<dbReference type="OrthoDB" id="9788869at2"/>
<dbReference type="GO" id="GO:0008721">
    <property type="term" value="F:D-serine ammonia-lyase activity"/>
    <property type="evidence" value="ECO:0007669"/>
    <property type="project" value="TreeGrafter"/>
</dbReference>
<dbReference type="Pfam" id="PF14031">
    <property type="entry name" value="D-ser_dehydrat"/>
    <property type="match status" value="1"/>
</dbReference>
<dbReference type="EMBL" id="BDCO01000002">
    <property type="protein sequence ID" value="GAT32778.1"/>
    <property type="molecule type" value="Genomic_DNA"/>
</dbReference>
<name>A0A146G7T0_TERSA</name>
<dbReference type="InterPro" id="IPR029066">
    <property type="entry name" value="PLP-binding_barrel"/>
</dbReference>
<dbReference type="PANTHER" id="PTHR28004">
    <property type="entry name" value="ZGC:162816-RELATED"/>
    <property type="match status" value="1"/>
</dbReference>
<dbReference type="SMART" id="SM01119">
    <property type="entry name" value="D-ser_dehydrat"/>
    <property type="match status" value="1"/>
</dbReference>
<dbReference type="InterPro" id="IPR042208">
    <property type="entry name" value="D-ser_dehydrat-like_sf"/>
</dbReference>
<evidence type="ECO:0000313" key="4">
    <source>
        <dbReference type="EMBL" id="GAT32778.1"/>
    </source>
</evidence>
<evidence type="ECO:0000256" key="2">
    <source>
        <dbReference type="ARBA" id="ARBA00023239"/>
    </source>
</evidence>
<dbReference type="Gene3D" id="3.20.20.10">
    <property type="entry name" value="Alanine racemase"/>
    <property type="match status" value="1"/>
</dbReference>